<dbReference type="InterPro" id="IPR000536">
    <property type="entry name" value="Nucl_hrmn_rcpt_lig-bd"/>
</dbReference>
<protein>
    <submittedName>
        <fullName evidence="7">NR LBD domain-containing protein</fullName>
    </submittedName>
</protein>
<dbReference type="STRING" id="1561998.A0A1I7U997"/>
<evidence type="ECO:0000256" key="1">
    <source>
        <dbReference type="ARBA" id="ARBA00023015"/>
    </source>
</evidence>
<keyword evidence="2" id="KW-0804">Transcription</keyword>
<evidence type="ECO:0000313" key="7">
    <source>
        <dbReference type="WBParaSite" id="Csp11.Scaffold629.g16160.t1"/>
    </source>
</evidence>
<proteinExistence type="predicted"/>
<evidence type="ECO:0000256" key="2">
    <source>
        <dbReference type="ARBA" id="ARBA00023163"/>
    </source>
</evidence>
<accession>A0A1I7U997</accession>
<feature type="compositionally biased region" description="Polar residues" evidence="4">
    <location>
        <begin position="63"/>
        <end position="79"/>
    </location>
</feature>
<reference evidence="7" key="1">
    <citation type="submission" date="2016-11" db="UniProtKB">
        <authorList>
            <consortium name="WormBaseParasite"/>
        </authorList>
    </citation>
    <scope>IDENTIFICATION</scope>
</reference>
<feature type="compositionally biased region" description="Polar residues" evidence="4">
    <location>
        <begin position="17"/>
        <end position="33"/>
    </location>
</feature>
<keyword evidence="6" id="KW-1185">Reference proteome</keyword>
<dbReference type="AlphaFoldDB" id="A0A1I7U997"/>
<dbReference type="PANTHER" id="PTHR45680:SF22">
    <property type="entry name" value="NUCLEAR HORMONE RECEPTOR FAMILY"/>
    <property type="match status" value="1"/>
</dbReference>
<dbReference type="PANTHER" id="PTHR45680">
    <property type="entry name" value="NUCLEAR HORMONE RECEPTOR FAMILY"/>
    <property type="match status" value="1"/>
</dbReference>
<name>A0A1I7U997_9PELO</name>
<keyword evidence="3" id="KW-0675">Receptor</keyword>
<dbReference type="eggNOG" id="KOG3575">
    <property type="taxonomic scope" value="Eukaryota"/>
</dbReference>
<dbReference type="Pfam" id="PF00104">
    <property type="entry name" value="Hormone_recep"/>
    <property type="match status" value="1"/>
</dbReference>
<organism evidence="6 7">
    <name type="scientific">Caenorhabditis tropicalis</name>
    <dbReference type="NCBI Taxonomy" id="1561998"/>
    <lineage>
        <taxon>Eukaryota</taxon>
        <taxon>Metazoa</taxon>
        <taxon>Ecdysozoa</taxon>
        <taxon>Nematoda</taxon>
        <taxon>Chromadorea</taxon>
        <taxon>Rhabditida</taxon>
        <taxon>Rhabditina</taxon>
        <taxon>Rhabditomorpha</taxon>
        <taxon>Rhabditoidea</taxon>
        <taxon>Rhabditidae</taxon>
        <taxon>Peloderinae</taxon>
        <taxon>Caenorhabditis</taxon>
    </lineage>
</organism>
<dbReference type="SUPFAM" id="SSF48508">
    <property type="entry name" value="Nuclear receptor ligand-binding domain"/>
    <property type="match status" value="1"/>
</dbReference>
<feature type="region of interest" description="Disordered" evidence="4">
    <location>
        <begin position="1"/>
        <end position="86"/>
    </location>
</feature>
<keyword evidence="1" id="KW-0805">Transcription regulation</keyword>
<dbReference type="InterPro" id="IPR051152">
    <property type="entry name" value="C.elegans_Orphan_NR"/>
</dbReference>
<evidence type="ECO:0000259" key="5">
    <source>
        <dbReference type="Pfam" id="PF00104"/>
    </source>
</evidence>
<dbReference type="Proteomes" id="UP000095282">
    <property type="component" value="Unplaced"/>
</dbReference>
<evidence type="ECO:0000313" key="6">
    <source>
        <dbReference type="Proteomes" id="UP000095282"/>
    </source>
</evidence>
<evidence type="ECO:0000256" key="3">
    <source>
        <dbReference type="ARBA" id="ARBA00023170"/>
    </source>
</evidence>
<feature type="domain" description="NR LBD" evidence="5">
    <location>
        <begin position="160"/>
        <end position="225"/>
    </location>
</feature>
<evidence type="ECO:0000256" key="4">
    <source>
        <dbReference type="SAM" id="MobiDB-lite"/>
    </source>
</evidence>
<sequence length="246" mass="27669">MSMAVEDVQYNRDSHNNKNSSGSTGRGSKNRSNVMMVLTDEEEAAGSSTVTSGGPIRFDESFNGYSDGSPTTTGGNSQLDPDAEERDGKEMDKIINDLKNLFVEYTPPKMITTCSINQLQRLTHALIIYRKNQQTSNQIKFCDTINAFTDGKAHLKRRSEKFSKWVKSVDFFDNLSDEEKIDTVKMSFTVFDRLERAQMSVKLFGESCITEKKTALSSYCAIDWRSVTINPETAINTEVADNYIKK</sequence>
<dbReference type="InterPro" id="IPR035500">
    <property type="entry name" value="NHR-like_dom_sf"/>
</dbReference>
<dbReference type="WBParaSite" id="Csp11.Scaffold629.g16160.t1">
    <property type="protein sequence ID" value="Csp11.Scaffold629.g16160.t1"/>
    <property type="gene ID" value="Csp11.Scaffold629.g16160"/>
</dbReference>